<organism evidence="1">
    <name type="scientific">Edafosvirus sp</name>
    <dbReference type="NCBI Taxonomy" id="2487765"/>
    <lineage>
        <taxon>Viruses</taxon>
        <taxon>Varidnaviria</taxon>
        <taxon>Bamfordvirae</taxon>
        <taxon>Nucleocytoviricota</taxon>
        <taxon>Megaviricetes</taxon>
        <taxon>Imitervirales</taxon>
        <taxon>Mimiviridae</taxon>
        <taxon>Klosneuvirinae</taxon>
    </lineage>
</organism>
<gene>
    <name evidence="1" type="ORF">Edafosvirus17_14</name>
</gene>
<name>A0A3G4ZUG7_9VIRU</name>
<accession>A0A3G4ZUG7</accession>
<reference evidence="1" key="1">
    <citation type="submission" date="2018-10" db="EMBL/GenBank/DDBJ databases">
        <title>Hidden diversity of soil giant viruses.</title>
        <authorList>
            <person name="Schulz F."/>
            <person name="Alteio L."/>
            <person name="Goudeau D."/>
            <person name="Ryan E.M."/>
            <person name="Malmstrom R.R."/>
            <person name="Blanchard J."/>
            <person name="Woyke T."/>
        </authorList>
    </citation>
    <scope>NUCLEOTIDE SEQUENCE</scope>
    <source>
        <strain evidence="1">EDV1</strain>
    </source>
</reference>
<protein>
    <submittedName>
        <fullName evidence="1">Uncharacterized protein</fullName>
    </submittedName>
</protein>
<sequence length="225" mass="25413">MKIVLLALCIQLVFAKELADSVKSVAGTIASPEVKASIEVLEALRTTSSTKISDRYEPAGFTYFVNTMDYSRGAIHADNLDKQIKFWLSDKIFNGIPQVYHNILPQAIEEYSLQVMDEEYHKQKYELSFNNGAGTLFMLQLMVTPHPTKANVMRWEKYLLMSSFKPSAPYVIVTKSKCNILKCSADDKIVYMPVSMTDSHIRTVIDLNLQILSQFNKKSQLAIGS</sequence>
<dbReference type="EMBL" id="MK072082">
    <property type="protein sequence ID" value="AYV78538.1"/>
    <property type="molecule type" value="Genomic_DNA"/>
</dbReference>
<evidence type="ECO:0000313" key="1">
    <source>
        <dbReference type="EMBL" id="AYV78538.1"/>
    </source>
</evidence>
<proteinExistence type="predicted"/>